<name>H0ERW0_GLAL7</name>
<dbReference type="Proteomes" id="UP000005446">
    <property type="component" value="Unassembled WGS sequence"/>
</dbReference>
<accession>H0ERW0</accession>
<proteinExistence type="inferred from homology"/>
<organism evidence="3 4">
    <name type="scientific">Glarea lozoyensis (strain ATCC 74030 / MF5533)</name>
    <dbReference type="NCBI Taxonomy" id="1104152"/>
    <lineage>
        <taxon>Eukaryota</taxon>
        <taxon>Fungi</taxon>
        <taxon>Dikarya</taxon>
        <taxon>Ascomycota</taxon>
        <taxon>Pezizomycotina</taxon>
        <taxon>Leotiomycetes</taxon>
        <taxon>Helotiales</taxon>
        <taxon>Helotiaceae</taxon>
        <taxon>Glarea</taxon>
    </lineage>
</organism>
<feature type="region of interest" description="Disordered" evidence="2">
    <location>
        <begin position="379"/>
        <end position="401"/>
    </location>
</feature>
<dbReference type="HOGENOM" id="CLU_042688_4_0_1"/>
<dbReference type="EMBL" id="AGUE01000138">
    <property type="protein sequence ID" value="EHK98684.1"/>
    <property type="molecule type" value="Genomic_DNA"/>
</dbReference>
<protein>
    <submittedName>
        <fullName evidence="3">Uncharacterized protein</fullName>
    </submittedName>
</protein>
<dbReference type="InParanoid" id="H0ERW0"/>
<sequence>MSYHVSEASGHLPFEDDKTIVTIKYQVDDGVRYSSKHAWDRGYTTNNKVVQIPITYPLNDLRKLYSGERIKSEEHERLGWSWSHSAEILKKFGFTAVKFDPRWTEVDAESQAEDCDDLETLEQTYYPEVKKAVQKLTGASRVFITNSIVRRGGEVPAKDSNGPQVRACGKKKSSPVDYQATDETRPTHLASSDNLKPARGAHVDYTSLGARRSIRRWRPDIYAAAVEAGVIEAEEKICAAAQVNAEDKESNGIIDQEYNKDGKLGPRYAAYSVWRPMRTVQRDPLAMAPRSSFPTGTALGYLGYESRMLAAPSMGGDFLRELEAVSVTEEVAKAYEESNGKVRASELDSPQWYYLPEQKSDEVIVLKFFDSAALTGGGGSGEAGGAPHASPDLGESSSGPARWSIESLQEPAHFVLAKSAKGLGLCTFHKLKIFRVFSFWRQRDQISIKMEALPLFVSDRLCSNVETSLKSSIAEFIYKHPAPDPSLHPTVATQPKG</sequence>
<comment type="similarity">
    <text evidence="1">Belongs to the asaB hydroxylase/desaturase family.</text>
</comment>
<keyword evidence="4" id="KW-1185">Reference proteome</keyword>
<comment type="caution">
    <text evidence="3">The sequence shown here is derived from an EMBL/GenBank/DDBJ whole genome shotgun (WGS) entry which is preliminary data.</text>
</comment>
<gene>
    <name evidence="3" type="ORF">M7I_5432</name>
</gene>
<evidence type="ECO:0000256" key="1">
    <source>
        <dbReference type="ARBA" id="ARBA00023604"/>
    </source>
</evidence>
<dbReference type="PANTHER" id="PTHR34598:SF3">
    <property type="entry name" value="OXIDOREDUCTASE AN1597"/>
    <property type="match status" value="1"/>
</dbReference>
<feature type="region of interest" description="Disordered" evidence="2">
    <location>
        <begin position="154"/>
        <end position="195"/>
    </location>
</feature>
<dbReference type="OrthoDB" id="412788at2759"/>
<dbReference type="InterPro" id="IPR044053">
    <property type="entry name" value="AsaB-like"/>
</dbReference>
<evidence type="ECO:0000313" key="4">
    <source>
        <dbReference type="Proteomes" id="UP000005446"/>
    </source>
</evidence>
<reference evidence="3 4" key="1">
    <citation type="journal article" date="2012" name="Eukaryot. Cell">
        <title>Genome sequence of the fungus Glarea lozoyensis: the first genome sequence of a species from the Helotiaceae family.</title>
        <authorList>
            <person name="Youssar L."/>
            <person name="Gruening B.A."/>
            <person name="Erxleben A."/>
            <person name="Guenther S."/>
            <person name="Huettel W."/>
        </authorList>
    </citation>
    <scope>NUCLEOTIDE SEQUENCE [LARGE SCALE GENOMIC DNA]</scope>
    <source>
        <strain evidence="4">ATCC 74030 / MF5533</strain>
    </source>
</reference>
<dbReference type="PANTHER" id="PTHR34598">
    <property type="entry name" value="BLL6449 PROTEIN"/>
    <property type="match status" value="1"/>
</dbReference>
<evidence type="ECO:0000313" key="3">
    <source>
        <dbReference type="EMBL" id="EHK98684.1"/>
    </source>
</evidence>
<dbReference type="GO" id="GO:0016491">
    <property type="term" value="F:oxidoreductase activity"/>
    <property type="evidence" value="ECO:0007669"/>
    <property type="project" value="InterPro"/>
</dbReference>
<dbReference type="AlphaFoldDB" id="H0ERW0"/>
<evidence type="ECO:0000256" key="2">
    <source>
        <dbReference type="SAM" id="MobiDB-lite"/>
    </source>
</evidence>